<dbReference type="HOGENOM" id="CLU_019533_0_3_0"/>
<dbReference type="SUPFAM" id="SSF49899">
    <property type="entry name" value="Concanavalin A-like lectins/glucanases"/>
    <property type="match status" value="1"/>
</dbReference>
<dbReference type="AlphaFoldDB" id="L0A5B8"/>
<evidence type="ECO:0000313" key="4">
    <source>
        <dbReference type="EMBL" id="AFZ68377.1"/>
    </source>
</evidence>
<name>L0A5B8_DEIPD</name>
<comment type="similarity">
    <text evidence="1">Belongs to the glycosyl hydrolase 16 family.</text>
</comment>
<dbReference type="Gene3D" id="2.60.120.200">
    <property type="match status" value="1"/>
</dbReference>
<feature type="chain" id="PRO_5003939619" evidence="2">
    <location>
        <begin position="26"/>
        <end position="294"/>
    </location>
</feature>
<dbReference type="GO" id="GO:0004553">
    <property type="term" value="F:hydrolase activity, hydrolyzing O-glycosyl compounds"/>
    <property type="evidence" value="ECO:0007669"/>
    <property type="project" value="InterPro"/>
</dbReference>
<dbReference type="PANTHER" id="PTHR10963">
    <property type="entry name" value="GLYCOSYL HYDROLASE-RELATED"/>
    <property type="match status" value="1"/>
</dbReference>
<dbReference type="InterPro" id="IPR000757">
    <property type="entry name" value="Beta-glucanase-like"/>
</dbReference>
<gene>
    <name evidence="4" type="ordered locus">Deipe_2917</name>
</gene>
<keyword evidence="2" id="KW-0732">Signal</keyword>
<sequence>MLKLKFRRPLGRSLLLSLLAGNVFAQTALPDLGPVPPGAARPGWELTWHDEFSAPYGSPVDTSKWNFETGGWGWGNGERQYYTDTKRNAIMDGSGRLVITARAENENTPLICGAGLRCQYSSARLNTKGKFEQQYGRIEARIKVAAGQGLWSAFWMLGARFPEVRWPNSGEIDIVEQIGREPNKVHGTIHGPFHSAAEGITGSTTLPRPLAEDFHVYAVEWSENEIRWFVDDVLFQTLTPANLPEGAQWVYNQPFFVILNLAVGGGFSGYPNASTKFPQQMLVDYVRAYRRSAP</sequence>
<keyword evidence="5" id="KW-1185">Reference proteome</keyword>
<dbReference type="InterPro" id="IPR013320">
    <property type="entry name" value="ConA-like_dom_sf"/>
</dbReference>
<organism evidence="4 5">
    <name type="scientific">Deinococcus peraridilitoris (strain DSM 19664 / LMG 22246 / CIP 109416 / KR-200)</name>
    <dbReference type="NCBI Taxonomy" id="937777"/>
    <lineage>
        <taxon>Bacteria</taxon>
        <taxon>Thermotogati</taxon>
        <taxon>Deinococcota</taxon>
        <taxon>Deinococci</taxon>
        <taxon>Deinococcales</taxon>
        <taxon>Deinococcaceae</taxon>
        <taxon>Deinococcus</taxon>
    </lineage>
</organism>
<dbReference type="PROSITE" id="PS51762">
    <property type="entry name" value="GH16_2"/>
    <property type="match status" value="1"/>
</dbReference>
<dbReference type="KEGG" id="dpd:Deipe_2917"/>
<evidence type="ECO:0000256" key="2">
    <source>
        <dbReference type="SAM" id="SignalP"/>
    </source>
</evidence>
<dbReference type="PANTHER" id="PTHR10963:SF55">
    <property type="entry name" value="GLYCOSIDE HYDROLASE FAMILY 16 PROTEIN"/>
    <property type="match status" value="1"/>
</dbReference>
<reference evidence="5" key="1">
    <citation type="submission" date="2012-03" db="EMBL/GenBank/DDBJ databases">
        <title>Complete sequence of chromosome of Deinococcus peraridilitoris DSM 19664.</title>
        <authorList>
            <person name="Lucas S."/>
            <person name="Copeland A."/>
            <person name="Lapidus A."/>
            <person name="Glavina del Rio T."/>
            <person name="Dalin E."/>
            <person name="Tice H."/>
            <person name="Bruce D."/>
            <person name="Goodwin L."/>
            <person name="Pitluck S."/>
            <person name="Peters L."/>
            <person name="Mikhailova N."/>
            <person name="Lu M."/>
            <person name="Kyrpides N."/>
            <person name="Mavromatis K."/>
            <person name="Ivanova N."/>
            <person name="Brettin T."/>
            <person name="Detter J.C."/>
            <person name="Han C."/>
            <person name="Larimer F."/>
            <person name="Land M."/>
            <person name="Hauser L."/>
            <person name="Markowitz V."/>
            <person name="Cheng J.-F."/>
            <person name="Hugenholtz P."/>
            <person name="Woyke T."/>
            <person name="Wu D."/>
            <person name="Pukall R."/>
            <person name="Steenblock K."/>
            <person name="Brambilla E."/>
            <person name="Klenk H.-P."/>
            <person name="Eisen J.A."/>
        </authorList>
    </citation>
    <scope>NUCLEOTIDE SEQUENCE [LARGE SCALE GENOMIC DNA]</scope>
    <source>
        <strain evidence="5">DSM 19664 / LMG 22246 / CIP 109416 / KR-200</strain>
    </source>
</reference>
<dbReference type="InterPro" id="IPR050546">
    <property type="entry name" value="Glycosyl_Hydrlase_16"/>
</dbReference>
<dbReference type="eggNOG" id="COG2273">
    <property type="taxonomic scope" value="Bacteria"/>
</dbReference>
<dbReference type="OrthoDB" id="9809583at2"/>
<dbReference type="EMBL" id="CP003382">
    <property type="protein sequence ID" value="AFZ68377.1"/>
    <property type="molecule type" value="Genomic_DNA"/>
</dbReference>
<evidence type="ECO:0000259" key="3">
    <source>
        <dbReference type="PROSITE" id="PS51762"/>
    </source>
</evidence>
<dbReference type="CDD" id="cd08023">
    <property type="entry name" value="GH16_laminarinase_like"/>
    <property type="match status" value="1"/>
</dbReference>
<dbReference type="Pfam" id="PF00722">
    <property type="entry name" value="Glyco_hydro_16"/>
    <property type="match status" value="1"/>
</dbReference>
<feature type="domain" description="GH16" evidence="3">
    <location>
        <begin position="49"/>
        <end position="294"/>
    </location>
</feature>
<dbReference type="STRING" id="937777.Deipe_2917"/>
<evidence type="ECO:0000256" key="1">
    <source>
        <dbReference type="ARBA" id="ARBA00006865"/>
    </source>
</evidence>
<feature type="signal peptide" evidence="2">
    <location>
        <begin position="1"/>
        <end position="25"/>
    </location>
</feature>
<protein>
    <submittedName>
        <fullName evidence="4">Beta-glucanase/beta-glucan synthetase</fullName>
    </submittedName>
</protein>
<dbReference type="RefSeq" id="WP_015236679.1">
    <property type="nucleotide sequence ID" value="NC_019793.1"/>
</dbReference>
<dbReference type="PATRIC" id="fig|937777.3.peg.2935"/>
<dbReference type="GO" id="GO:0005975">
    <property type="term" value="P:carbohydrate metabolic process"/>
    <property type="evidence" value="ECO:0007669"/>
    <property type="project" value="InterPro"/>
</dbReference>
<evidence type="ECO:0000313" key="5">
    <source>
        <dbReference type="Proteomes" id="UP000010467"/>
    </source>
</evidence>
<dbReference type="Proteomes" id="UP000010467">
    <property type="component" value="Chromosome"/>
</dbReference>
<accession>L0A5B8</accession>
<proteinExistence type="inferred from homology"/>